<accession>A0A3V0FU59</accession>
<proteinExistence type="predicted"/>
<organism evidence="2">
    <name type="scientific">Salmonella enterica I</name>
    <dbReference type="NCBI Taxonomy" id="59201"/>
    <lineage>
        <taxon>Bacteria</taxon>
        <taxon>Pseudomonadati</taxon>
        <taxon>Pseudomonadota</taxon>
        <taxon>Gammaproteobacteria</taxon>
        <taxon>Enterobacterales</taxon>
        <taxon>Enterobacteriaceae</taxon>
        <taxon>Salmonella</taxon>
    </lineage>
</organism>
<reference evidence="2" key="1">
    <citation type="journal article" date="2018" name="Genome Biol.">
        <title>SKESA: strategic k-mer extension for scrupulous assemblies.</title>
        <authorList>
            <person name="Souvorov A."/>
            <person name="Agarwala R."/>
            <person name="Lipman D.J."/>
        </authorList>
    </citation>
    <scope>NUCLEOTIDE SEQUENCE</scope>
    <source>
        <strain evidence="2">Salmonella enterica subsp. enterica</strain>
    </source>
</reference>
<dbReference type="AlphaFoldDB" id="A0A3V0FU59"/>
<reference evidence="2" key="2">
    <citation type="submission" date="2019-01" db="EMBL/GenBank/DDBJ databases">
        <authorList>
            <consortium name="NCBI Pathogen Detection Project"/>
        </authorList>
    </citation>
    <scope>NUCLEOTIDE SEQUENCE</scope>
    <source>
        <strain evidence="2">Salmonella enterica subsp. enterica</strain>
    </source>
</reference>
<evidence type="ECO:0000256" key="1">
    <source>
        <dbReference type="SAM" id="MobiDB-lite"/>
    </source>
</evidence>
<name>A0A3V0FU59_SALET</name>
<dbReference type="EMBL" id="DAAODG010000038">
    <property type="protein sequence ID" value="HAD2547413.1"/>
    <property type="molecule type" value="Genomic_DNA"/>
</dbReference>
<feature type="compositionally biased region" description="Polar residues" evidence="1">
    <location>
        <begin position="14"/>
        <end position="25"/>
    </location>
</feature>
<sequence length="126" mass="14139">MEKRLRRGLFCSPLSPSATPESVGNSRWTAGTARRSRTAERSESVSEEAEDLRCLIGLVSRRTLSLPPDYTVSCNTFLPVYTFVCTDKQRQSTGRICKVGLLYRLPYSLTAQRNIDGQVPRSTTTY</sequence>
<feature type="region of interest" description="Disordered" evidence="1">
    <location>
        <begin position="1"/>
        <end position="49"/>
    </location>
</feature>
<protein>
    <submittedName>
        <fullName evidence="2">Uncharacterized protein</fullName>
    </submittedName>
</protein>
<dbReference type="EMBL" id="DAAOGC010000039">
    <property type="protein sequence ID" value="HAD2913315.1"/>
    <property type="molecule type" value="Genomic_DNA"/>
</dbReference>
<evidence type="ECO:0000313" key="2">
    <source>
        <dbReference type="EMBL" id="HAD2547413.1"/>
    </source>
</evidence>
<comment type="caution">
    <text evidence="2">The sequence shown here is derived from an EMBL/GenBank/DDBJ whole genome shotgun (WGS) entry which is preliminary data.</text>
</comment>
<gene>
    <name evidence="2" type="ORF">G1I15_24710</name>
    <name evidence="3" type="ORF">G1I32_24475</name>
</gene>
<evidence type="ECO:0000313" key="3">
    <source>
        <dbReference type="EMBL" id="HAD2913315.1"/>
    </source>
</evidence>